<dbReference type="PANTHER" id="PTHR43683">
    <property type="entry name" value="MULTIDRUG EFFLUX PROTEIN YFMO"/>
    <property type="match status" value="1"/>
</dbReference>
<dbReference type="Gene3D" id="3.40.50.620">
    <property type="entry name" value="HUPs"/>
    <property type="match status" value="1"/>
</dbReference>
<comment type="caution">
    <text evidence="7">The sequence shown here is derived from an EMBL/GenBank/DDBJ whole genome shotgun (WGS) entry which is preliminary data.</text>
</comment>
<dbReference type="PRINTS" id="PR01035">
    <property type="entry name" value="TCRTETA"/>
</dbReference>
<protein>
    <submittedName>
        <fullName evidence="7">Putative MFS family arabinose efflux permease</fullName>
    </submittedName>
</protein>
<feature type="transmembrane region" description="Helical" evidence="5">
    <location>
        <begin position="173"/>
        <end position="194"/>
    </location>
</feature>
<dbReference type="InterPro" id="IPR001958">
    <property type="entry name" value="Tet-R_TetA/multi-R_MdtG-like"/>
</dbReference>
<feature type="transmembrane region" description="Helical" evidence="5">
    <location>
        <begin position="335"/>
        <end position="355"/>
    </location>
</feature>
<feature type="transmembrane region" description="Helical" evidence="5">
    <location>
        <begin position="114"/>
        <end position="132"/>
    </location>
</feature>
<sequence>MSSASHARPTTSPFRQPRAVWAVAFACVVSFMGIGLVDPILPALASDLHATPSQVSLLFTSYLVVTAVAMLVVGAVSSRIGAKRTLVVGLVIIVVFAALAGASDSIGGIVGFRAGWGLGNALFIATSLAVIVASASGGFAGAIILYETALGLGIAVGPLLGGELGSISWKGPFFGVSALMFIALVATIAFVPSLPKPAQKTSLVAPLKALRHRGLLIMGLTALLYNWGFFTMLGYAPYPMELDAHKLGLVFTGWGLLVALFSVFFAPRLQARFGTAKVLYANLAALGIVMTVIGAGVSTPTTVIVAVIASGAFIGINNTLTTQAVMLVSPVERPIASSAYGFVRFIGGGLAPFVAGKLAEAWSLSVPFYLGAAAFVLAIFVLSTGHRLLGEAERGTADTTLLEPLGPAAAGRPVIVAVGATPDAATTVDAAADIARGLGSPLEVVHVRETVVIEELAIDPEDVATARAALTAHLDRLAAAGVAATGQLLHSVGDHAAAARVLAAHASDVDARAVAVGPSPRGPLAQFTDGSFTAALTGAATSTVLLVSPGAEPRELTPAALAELRA</sequence>
<evidence type="ECO:0000313" key="8">
    <source>
        <dbReference type="Proteomes" id="UP000256913"/>
    </source>
</evidence>
<evidence type="ECO:0000256" key="2">
    <source>
        <dbReference type="ARBA" id="ARBA00022692"/>
    </source>
</evidence>
<dbReference type="EMBL" id="QUMQ01000001">
    <property type="protein sequence ID" value="REG00362.1"/>
    <property type="molecule type" value="Genomic_DNA"/>
</dbReference>
<evidence type="ECO:0000259" key="6">
    <source>
        <dbReference type="PROSITE" id="PS50850"/>
    </source>
</evidence>
<dbReference type="Pfam" id="PF00582">
    <property type="entry name" value="Usp"/>
    <property type="match status" value="1"/>
</dbReference>
<feature type="domain" description="Major facilitator superfamily (MFS) profile" evidence="6">
    <location>
        <begin position="19"/>
        <end position="389"/>
    </location>
</feature>
<reference evidence="7 8" key="1">
    <citation type="submission" date="2018-08" db="EMBL/GenBank/DDBJ databases">
        <title>Sequencing the genomes of 1000 actinobacteria strains.</title>
        <authorList>
            <person name="Klenk H.-P."/>
        </authorList>
    </citation>
    <scope>NUCLEOTIDE SEQUENCE [LARGE SCALE GENOMIC DNA]</scope>
    <source>
        <strain evidence="7 8">DSM 44099</strain>
    </source>
</reference>
<proteinExistence type="predicted"/>
<dbReference type="PANTHER" id="PTHR43683:SF1">
    <property type="entry name" value="MULTIDRUG EFFLUX PROTEIN YFMO"/>
    <property type="match status" value="1"/>
</dbReference>
<dbReference type="Pfam" id="PF07690">
    <property type="entry name" value="MFS_1"/>
    <property type="match status" value="2"/>
</dbReference>
<dbReference type="InterPro" id="IPR006016">
    <property type="entry name" value="UspA"/>
</dbReference>
<dbReference type="InterPro" id="IPR014729">
    <property type="entry name" value="Rossmann-like_a/b/a_fold"/>
</dbReference>
<keyword evidence="3 5" id="KW-1133">Transmembrane helix</keyword>
<feature type="transmembrane region" description="Helical" evidence="5">
    <location>
        <begin position="85"/>
        <end position="102"/>
    </location>
</feature>
<dbReference type="SUPFAM" id="SSF103473">
    <property type="entry name" value="MFS general substrate transporter"/>
    <property type="match status" value="1"/>
</dbReference>
<comment type="subcellular location">
    <subcellularLocation>
        <location evidence="1">Cell membrane</location>
        <topology evidence="1">Multi-pass membrane protein</topology>
    </subcellularLocation>
</comment>
<dbReference type="InterPro" id="IPR011701">
    <property type="entry name" value="MFS"/>
</dbReference>
<gene>
    <name evidence="7" type="ORF">DFJ67_6414</name>
</gene>
<dbReference type="Proteomes" id="UP000256913">
    <property type="component" value="Unassembled WGS sequence"/>
</dbReference>
<feature type="transmembrane region" description="Helical" evidence="5">
    <location>
        <begin position="215"/>
        <end position="235"/>
    </location>
</feature>
<dbReference type="SUPFAM" id="SSF52402">
    <property type="entry name" value="Adenine nucleotide alpha hydrolases-like"/>
    <property type="match status" value="1"/>
</dbReference>
<feature type="transmembrane region" description="Helical" evidence="5">
    <location>
        <begin position="20"/>
        <end position="37"/>
    </location>
</feature>
<dbReference type="CDD" id="cd17474">
    <property type="entry name" value="MFS_YfmO_like"/>
    <property type="match status" value="1"/>
</dbReference>
<dbReference type="OrthoDB" id="66811at2"/>
<dbReference type="RefSeq" id="WP_116071838.1">
    <property type="nucleotide sequence ID" value="NZ_BONB01000098.1"/>
</dbReference>
<keyword evidence="4 5" id="KW-0472">Membrane</keyword>
<evidence type="ECO:0000256" key="5">
    <source>
        <dbReference type="SAM" id="Phobius"/>
    </source>
</evidence>
<feature type="transmembrane region" description="Helical" evidence="5">
    <location>
        <begin position="361"/>
        <end position="382"/>
    </location>
</feature>
<evidence type="ECO:0000256" key="3">
    <source>
        <dbReference type="ARBA" id="ARBA00022989"/>
    </source>
</evidence>
<keyword evidence="2 5" id="KW-0812">Transmembrane</keyword>
<dbReference type="PROSITE" id="PS50850">
    <property type="entry name" value="MFS"/>
    <property type="match status" value="1"/>
</dbReference>
<evidence type="ECO:0000313" key="7">
    <source>
        <dbReference type="EMBL" id="REG00362.1"/>
    </source>
</evidence>
<dbReference type="InterPro" id="IPR036259">
    <property type="entry name" value="MFS_trans_sf"/>
</dbReference>
<evidence type="ECO:0000256" key="4">
    <source>
        <dbReference type="ARBA" id="ARBA00023136"/>
    </source>
</evidence>
<name>A0A3D9ZSZ7_9ACTN</name>
<feature type="transmembrane region" description="Helical" evidence="5">
    <location>
        <begin position="139"/>
        <end position="161"/>
    </location>
</feature>
<evidence type="ECO:0000256" key="1">
    <source>
        <dbReference type="ARBA" id="ARBA00004651"/>
    </source>
</evidence>
<dbReference type="Gene3D" id="1.20.1250.20">
    <property type="entry name" value="MFS general substrate transporter like domains"/>
    <property type="match status" value="1"/>
</dbReference>
<dbReference type="GO" id="GO:0022857">
    <property type="term" value="F:transmembrane transporter activity"/>
    <property type="evidence" value="ECO:0007669"/>
    <property type="project" value="InterPro"/>
</dbReference>
<keyword evidence="8" id="KW-1185">Reference proteome</keyword>
<feature type="transmembrane region" description="Helical" evidence="5">
    <location>
        <begin position="278"/>
        <end position="297"/>
    </location>
</feature>
<feature type="transmembrane region" description="Helical" evidence="5">
    <location>
        <begin position="247"/>
        <end position="266"/>
    </location>
</feature>
<organism evidence="7 8">
    <name type="scientific">Asanoa ferruginea</name>
    <dbReference type="NCBI Taxonomy" id="53367"/>
    <lineage>
        <taxon>Bacteria</taxon>
        <taxon>Bacillati</taxon>
        <taxon>Actinomycetota</taxon>
        <taxon>Actinomycetes</taxon>
        <taxon>Micromonosporales</taxon>
        <taxon>Micromonosporaceae</taxon>
        <taxon>Asanoa</taxon>
    </lineage>
</organism>
<dbReference type="InterPro" id="IPR053200">
    <property type="entry name" value="YfmO-like"/>
</dbReference>
<feature type="transmembrane region" description="Helical" evidence="5">
    <location>
        <begin position="303"/>
        <end position="328"/>
    </location>
</feature>
<dbReference type="AlphaFoldDB" id="A0A3D9ZSZ7"/>
<dbReference type="InterPro" id="IPR020846">
    <property type="entry name" value="MFS_dom"/>
</dbReference>
<feature type="transmembrane region" description="Helical" evidence="5">
    <location>
        <begin position="57"/>
        <end position="78"/>
    </location>
</feature>
<dbReference type="GO" id="GO:0005886">
    <property type="term" value="C:plasma membrane"/>
    <property type="evidence" value="ECO:0007669"/>
    <property type="project" value="UniProtKB-SubCell"/>
</dbReference>
<accession>A0A3D9ZSZ7</accession>